<dbReference type="EMBL" id="CM047903">
    <property type="protein sequence ID" value="KAJ0093738.1"/>
    <property type="molecule type" value="Genomic_DNA"/>
</dbReference>
<gene>
    <name evidence="1" type="ORF">Patl1_26151</name>
</gene>
<keyword evidence="2" id="KW-1185">Reference proteome</keyword>
<proteinExistence type="predicted"/>
<name>A0ACC1B4B1_9ROSI</name>
<organism evidence="1 2">
    <name type="scientific">Pistacia atlantica</name>
    <dbReference type="NCBI Taxonomy" id="434234"/>
    <lineage>
        <taxon>Eukaryota</taxon>
        <taxon>Viridiplantae</taxon>
        <taxon>Streptophyta</taxon>
        <taxon>Embryophyta</taxon>
        <taxon>Tracheophyta</taxon>
        <taxon>Spermatophyta</taxon>
        <taxon>Magnoliopsida</taxon>
        <taxon>eudicotyledons</taxon>
        <taxon>Gunneridae</taxon>
        <taxon>Pentapetalae</taxon>
        <taxon>rosids</taxon>
        <taxon>malvids</taxon>
        <taxon>Sapindales</taxon>
        <taxon>Anacardiaceae</taxon>
        <taxon>Pistacia</taxon>
    </lineage>
</organism>
<accession>A0ACC1B4B1</accession>
<dbReference type="Proteomes" id="UP001164250">
    <property type="component" value="Chromosome 7"/>
</dbReference>
<comment type="caution">
    <text evidence="1">The sequence shown here is derived from an EMBL/GenBank/DDBJ whole genome shotgun (WGS) entry which is preliminary data.</text>
</comment>
<reference evidence="2" key="1">
    <citation type="journal article" date="2023" name="G3 (Bethesda)">
        <title>Genome assembly and association tests identify interacting loci associated with vigor, precocity, and sex in interspecific pistachio rootstocks.</title>
        <authorList>
            <person name="Palmer W."/>
            <person name="Jacygrad E."/>
            <person name="Sagayaradj S."/>
            <person name="Cavanaugh K."/>
            <person name="Han R."/>
            <person name="Bertier L."/>
            <person name="Beede B."/>
            <person name="Kafkas S."/>
            <person name="Golino D."/>
            <person name="Preece J."/>
            <person name="Michelmore R."/>
        </authorList>
    </citation>
    <scope>NUCLEOTIDE SEQUENCE [LARGE SCALE GENOMIC DNA]</scope>
</reference>
<sequence length="63" mass="7105">MEGRGEWKGYRLGDVGYQKGSEILVKMPVAEEGEMKKKKKMGGKGEQSKAKQVKKVLFKFGKQ</sequence>
<evidence type="ECO:0000313" key="2">
    <source>
        <dbReference type="Proteomes" id="UP001164250"/>
    </source>
</evidence>
<evidence type="ECO:0000313" key="1">
    <source>
        <dbReference type="EMBL" id="KAJ0093738.1"/>
    </source>
</evidence>
<protein>
    <submittedName>
        <fullName evidence="1">Uncharacterized protein</fullName>
    </submittedName>
</protein>